<reference evidence="3 4" key="2">
    <citation type="journal article" date="2018" name="Annu Rev Anim Biosci">
        <title>Bat Biology, Genomes, and the Bat1K Project: To Generate Chromosome-Level Genomes for All Living Bat Species.</title>
        <authorList>
            <person name="Teeling E.C."/>
            <person name="Vernes S.C."/>
            <person name="Davalos L.M."/>
            <person name="Ray D.A."/>
            <person name="Gilbert M.T.P."/>
            <person name="Myers E."/>
        </authorList>
    </citation>
    <scope>NUCLEOTIDE SEQUENCE</scope>
</reference>
<feature type="region of interest" description="Disordered" evidence="1">
    <location>
        <begin position="208"/>
        <end position="228"/>
    </location>
</feature>
<dbReference type="SUPFAM" id="SSF47353">
    <property type="entry name" value="Retrovirus capsid dimerization domain-like"/>
    <property type="match status" value="1"/>
</dbReference>
<dbReference type="InParanoid" id="A0A671EVM6"/>
<dbReference type="Gene3D" id="1.10.375.10">
    <property type="entry name" value="Human Immunodeficiency Virus Type 1 Capsid Protein"/>
    <property type="match status" value="1"/>
</dbReference>
<dbReference type="Gene3D" id="1.10.1200.30">
    <property type="match status" value="1"/>
</dbReference>
<dbReference type="InterPro" id="IPR045345">
    <property type="entry name" value="Gag_p24_C"/>
</dbReference>
<evidence type="ECO:0000259" key="2">
    <source>
        <dbReference type="Pfam" id="PF19317"/>
    </source>
</evidence>
<evidence type="ECO:0000256" key="1">
    <source>
        <dbReference type="SAM" id="MobiDB-lite"/>
    </source>
</evidence>
<proteinExistence type="predicted"/>
<dbReference type="Pfam" id="PF00607">
    <property type="entry name" value="Gag_p24"/>
    <property type="match status" value="1"/>
</dbReference>
<dbReference type="GeneTree" id="ENSGT01100000263920"/>
<protein>
    <recommendedName>
        <fullName evidence="2">Retroviral nucleocapsid Gag protein p24 C-terminal domain-containing protein</fullName>
    </recommendedName>
</protein>
<name>A0A671EVM6_RHIFE</name>
<feature type="domain" description="Retroviral nucleocapsid Gag protein p24 C-terminal" evidence="2">
    <location>
        <begin position="359"/>
        <end position="415"/>
    </location>
</feature>
<dbReference type="GO" id="GO:0016032">
    <property type="term" value="P:viral process"/>
    <property type="evidence" value="ECO:0007669"/>
    <property type="project" value="InterPro"/>
</dbReference>
<dbReference type="Proteomes" id="UP000472240">
    <property type="component" value="Chromosome 12"/>
</dbReference>
<dbReference type="PANTHER" id="PTHR40389:SF3">
    <property type="entry name" value="IGE-BINDING PROTEIN"/>
    <property type="match status" value="1"/>
</dbReference>
<evidence type="ECO:0000313" key="4">
    <source>
        <dbReference type="Proteomes" id="UP000472240"/>
    </source>
</evidence>
<evidence type="ECO:0000313" key="3">
    <source>
        <dbReference type="Ensembl" id="ENSRFEP00010017404.1"/>
    </source>
</evidence>
<feature type="compositionally biased region" description="Basic and acidic residues" evidence="1">
    <location>
        <begin position="1"/>
        <end position="13"/>
    </location>
</feature>
<keyword evidence="4" id="KW-1185">Reference proteome</keyword>
<dbReference type="InterPro" id="IPR008919">
    <property type="entry name" value="Retrov_capsid_N"/>
</dbReference>
<accession>A0A671EVM6</accession>
<feature type="compositionally biased region" description="Pro residues" evidence="1">
    <location>
        <begin position="63"/>
        <end position="72"/>
    </location>
</feature>
<feature type="compositionally biased region" description="Acidic residues" evidence="1">
    <location>
        <begin position="82"/>
        <end position="97"/>
    </location>
</feature>
<feature type="region of interest" description="Disordered" evidence="1">
    <location>
        <begin position="1"/>
        <end position="99"/>
    </location>
</feature>
<dbReference type="InterPro" id="IPR050195">
    <property type="entry name" value="Primate_lentivir_Gag_pol-like"/>
</dbReference>
<reference evidence="3 4" key="1">
    <citation type="journal article" date="2015" name="Annu Rev Anim Biosci">
        <title>The Genome 10K Project: a way forward.</title>
        <authorList>
            <person name="Koepfli K.P."/>
            <person name="Paten B."/>
            <person name="O'Brien S.J."/>
            <person name="Koepfli K.P."/>
            <person name="Paten B."/>
            <person name="Antunes A."/>
            <person name="Belov K."/>
            <person name="Bustamante C."/>
            <person name="Castoe T.A."/>
            <person name="Clawson H."/>
            <person name="Crawford A.J."/>
            <person name="Diekhans M."/>
            <person name="Distel D."/>
            <person name="Durbin R."/>
            <person name="Earl D."/>
            <person name="Fujita M.K."/>
            <person name="Gamble T."/>
            <person name="Georges A."/>
            <person name="Gemmell N."/>
            <person name="Gilbert M.T."/>
            <person name="Graves J.M."/>
            <person name="Green R.E."/>
            <person name="Hickey G."/>
            <person name="Jarvis E.D."/>
            <person name="Johnson W."/>
            <person name="Komissarov A."/>
            <person name="Korf I."/>
            <person name="Kuhn R."/>
            <person name="Larkin D.M."/>
            <person name="Lewin H."/>
            <person name="Lopez J.V."/>
            <person name="Ma J."/>
            <person name="Marques-Bonet T."/>
            <person name="Miller W."/>
            <person name="Murphy R."/>
            <person name="Pevzner P."/>
            <person name="Shapiro B."/>
            <person name="Steiner C."/>
            <person name="Tamazian G."/>
            <person name="Venkatesh B."/>
            <person name="Wang J."/>
            <person name="Wayne R."/>
            <person name="Wiley E."/>
            <person name="Yang H."/>
            <person name="Zhang G."/>
            <person name="Haussler D."/>
            <person name="Ryder O."/>
            <person name="O'Brien S.J."/>
        </authorList>
    </citation>
    <scope>NUCLEOTIDE SEQUENCE</scope>
</reference>
<sequence>MADRYTPDIDRVLQEGNTFLQNASRPSSSLQDPSSKSSHDSDSISISMPPEDPETTKKDPSKPLYPPLPPNCPDLNVNSSPPEDDQLSPEDEADLEEAAAKYHNPDWQFLASNQLPPPYNPQMPLAPIHDPDQTLLSHQVQQLQRTVQLKKQHLTLLKQLQQLDLQLSSAATQKIPPLSINPTKKFPISNKKPPLNLFPVIEFPPIKTEGGSADSDEDPDRDNKEPARHYKRLDLKTTKELKKAVDEYGPTAPFTLSILQSLDDLWLTTHDWHYLAHATLSGGDYVLWKSEFSEACKETARRNAEAGGECTDWTYDKLRGFKPYDTNEAQLQYPSGLFSQIHLAATKAWKKLLPKGPATTQLTSIRQRPDEPYADFISRLTNATERLLGSTETDSDFFKQLAFENANSACQAAIR</sequence>
<dbReference type="OMA" id="HYLAHAT"/>
<reference evidence="3" key="5">
    <citation type="submission" date="2025-09" db="UniProtKB">
        <authorList>
            <consortium name="Ensembl"/>
        </authorList>
    </citation>
    <scope>IDENTIFICATION</scope>
</reference>
<dbReference type="Pfam" id="PF19317">
    <property type="entry name" value="Gag_p24_C"/>
    <property type="match status" value="1"/>
</dbReference>
<dbReference type="InterPro" id="IPR008916">
    <property type="entry name" value="Retrov_capsid_C"/>
</dbReference>
<reference evidence="4" key="3">
    <citation type="submission" date="2018-12" db="EMBL/GenBank/DDBJ databases">
        <title>G10K-VGP greater horseshoe bat female genome, primary haplotype.</title>
        <authorList>
            <person name="Teeling E."/>
            <person name="Myers G."/>
            <person name="Vernes S."/>
            <person name="Pippel M."/>
            <person name="Winkler S."/>
            <person name="Fedrigo O."/>
            <person name="Rhie A."/>
            <person name="Koren S."/>
            <person name="Phillippy A."/>
            <person name="Lewin H."/>
            <person name="Damas J."/>
            <person name="Howe K."/>
            <person name="Mountcastle J."/>
            <person name="Jarvis E.D."/>
        </authorList>
    </citation>
    <scope>NUCLEOTIDE SEQUENCE [LARGE SCALE GENOMIC DNA]</scope>
</reference>
<feature type="compositionally biased region" description="Low complexity" evidence="1">
    <location>
        <begin position="24"/>
        <end position="36"/>
    </location>
</feature>
<dbReference type="PANTHER" id="PTHR40389">
    <property type="entry name" value="ENDOGENOUS RETROVIRUS GROUP K MEMBER 24 GAG POLYPROTEIN-RELATED"/>
    <property type="match status" value="1"/>
</dbReference>
<dbReference type="SUPFAM" id="SSF47943">
    <property type="entry name" value="Retrovirus capsid protein, N-terminal core domain"/>
    <property type="match status" value="1"/>
</dbReference>
<dbReference type="AlphaFoldDB" id="A0A671EVM6"/>
<dbReference type="Ensembl" id="ENSRFET00010018979.1">
    <property type="protein sequence ID" value="ENSRFEP00010017404.1"/>
    <property type="gene ID" value="ENSRFEG00010011811.1"/>
</dbReference>
<organism evidence="3 4">
    <name type="scientific">Rhinolophus ferrumequinum</name>
    <name type="common">Greater horseshoe bat</name>
    <dbReference type="NCBI Taxonomy" id="59479"/>
    <lineage>
        <taxon>Eukaryota</taxon>
        <taxon>Metazoa</taxon>
        <taxon>Chordata</taxon>
        <taxon>Craniata</taxon>
        <taxon>Vertebrata</taxon>
        <taxon>Euteleostomi</taxon>
        <taxon>Mammalia</taxon>
        <taxon>Eutheria</taxon>
        <taxon>Laurasiatheria</taxon>
        <taxon>Chiroptera</taxon>
        <taxon>Yinpterochiroptera</taxon>
        <taxon>Rhinolophoidea</taxon>
        <taxon>Rhinolophidae</taxon>
        <taxon>Rhinolophinae</taxon>
        <taxon>Rhinolophus</taxon>
    </lineage>
</organism>
<reference evidence="3" key="4">
    <citation type="submission" date="2025-08" db="UniProtKB">
        <authorList>
            <consortium name="Ensembl"/>
        </authorList>
    </citation>
    <scope>IDENTIFICATION</scope>
</reference>